<protein>
    <submittedName>
        <fullName evidence="2">Uncharacterized protein</fullName>
    </submittedName>
</protein>
<reference evidence="3" key="1">
    <citation type="submission" date="2012-02" db="EMBL/GenBank/DDBJ databases">
        <title>The complete genome of Echinicola vietnamensis DSM 17526.</title>
        <authorList>
            <person name="Lucas S."/>
            <person name="Copeland A."/>
            <person name="Lapidus A."/>
            <person name="Glavina del Rio T."/>
            <person name="Dalin E."/>
            <person name="Tice H."/>
            <person name="Bruce D."/>
            <person name="Goodwin L."/>
            <person name="Pitluck S."/>
            <person name="Peters L."/>
            <person name="Ovchinnikova G."/>
            <person name="Teshima H."/>
            <person name="Kyrpides N."/>
            <person name="Mavromatis K."/>
            <person name="Ivanova N."/>
            <person name="Brettin T."/>
            <person name="Detter J.C."/>
            <person name="Han C."/>
            <person name="Larimer F."/>
            <person name="Land M."/>
            <person name="Hauser L."/>
            <person name="Markowitz V."/>
            <person name="Cheng J.-F."/>
            <person name="Hugenholtz P."/>
            <person name="Woyke T."/>
            <person name="Wu D."/>
            <person name="Brambilla E."/>
            <person name="Klenk H.-P."/>
            <person name="Eisen J.A."/>
        </authorList>
    </citation>
    <scope>NUCLEOTIDE SEQUENCE [LARGE SCALE GENOMIC DNA]</scope>
    <source>
        <strain evidence="3">DSM 17526 / LMG 23754 / KMM 6221</strain>
    </source>
</reference>
<dbReference type="AlphaFoldDB" id="L0G134"/>
<keyword evidence="1" id="KW-0472">Membrane</keyword>
<evidence type="ECO:0000313" key="2">
    <source>
        <dbReference type="EMBL" id="AGA79924.1"/>
    </source>
</evidence>
<dbReference type="KEGG" id="evi:Echvi_3712"/>
<name>L0G134_ECHVK</name>
<dbReference type="Proteomes" id="UP000010796">
    <property type="component" value="Chromosome"/>
</dbReference>
<feature type="transmembrane region" description="Helical" evidence="1">
    <location>
        <begin position="65"/>
        <end position="84"/>
    </location>
</feature>
<evidence type="ECO:0000313" key="3">
    <source>
        <dbReference type="Proteomes" id="UP000010796"/>
    </source>
</evidence>
<dbReference type="HOGENOM" id="CLU_2422238_0_0_10"/>
<organism evidence="2 3">
    <name type="scientific">Echinicola vietnamensis (strain DSM 17526 / LMG 23754 / KMM 6221)</name>
    <dbReference type="NCBI Taxonomy" id="926556"/>
    <lineage>
        <taxon>Bacteria</taxon>
        <taxon>Pseudomonadati</taxon>
        <taxon>Bacteroidota</taxon>
        <taxon>Cytophagia</taxon>
        <taxon>Cytophagales</taxon>
        <taxon>Cyclobacteriaceae</taxon>
        <taxon>Echinicola</taxon>
    </lineage>
</organism>
<gene>
    <name evidence="2" type="ordered locus">Echvi_3712</name>
</gene>
<sequence length="91" mass="10391">MWGNFAGREVETMVSVIGLKVKIRSFGLDSVGIANAVLRSPYFKCGLVWKALKTFLYFILRSFKIFSISSFLYLFLLINLKIAYKSISPKK</sequence>
<keyword evidence="1" id="KW-0812">Transmembrane</keyword>
<accession>L0G134</accession>
<dbReference type="EMBL" id="CP003346">
    <property type="protein sequence ID" value="AGA79924.1"/>
    <property type="molecule type" value="Genomic_DNA"/>
</dbReference>
<proteinExistence type="predicted"/>
<evidence type="ECO:0000256" key="1">
    <source>
        <dbReference type="SAM" id="Phobius"/>
    </source>
</evidence>
<keyword evidence="1" id="KW-1133">Transmembrane helix</keyword>
<keyword evidence="3" id="KW-1185">Reference proteome</keyword>